<keyword evidence="1" id="KW-0378">Hydrolase</keyword>
<gene>
    <name evidence="3" type="ORF">B0I18_101544</name>
</gene>
<dbReference type="InterPro" id="IPR026875">
    <property type="entry name" value="PHydrolase_assoc_dom"/>
</dbReference>
<dbReference type="Gene3D" id="1.10.3210.10">
    <property type="entry name" value="Hypothetical protein af1432"/>
    <property type="match status" value="1"/>
</dbReference>
<dbReference type="InterPro" id="IPR023293">
    <property type="entry name" value="dGTP_triP_hydro_central_sf"/>
</dbReference>
<comment type="caution">
    <text evidence="3">The sequence shown here is derived from an EMBL/GenBank/DDBJ whole genome shotgun (WGS) entry which is preliminary data.</text>
</comment>
<dbReference type="RefSeq" id="WP_245882035.1">
    <property type="nucleotide sequence ID" value="NZ_PYGD01000001.1"/>
</dbReference>
<proteinExistence type="predicted"/>
<dbReference type="InterPro" id="IPR003607">
    <property type="entry name" value="HD/PDEase_dom"/>
</dbReference>
<dbReference type="Proteomes" id="UP000240572">
    <property type="component" value="Unassembled WGS sequence"/>
</dbReference>
<dbReference type="InterPro" id="IPR050135">
    <property type="entry name" value="dGTPase-like"/>
</dbReference>
<dbReference type="CDD" id="cd00077">
    <property type="entry name" value="HDc"/>
    <property type="match status" value="1"/>
</dbReference>
<evidence type="ECO:0000313" key="4">
    <source>
        <dbReference type="Proteomes" id="UP000240572"/>
    </source>
</evidence>
<feature type="domain" description="HD/PDEase" evidence="2">
    <location>
        <begin position="63"/>
        <end position="275"/>
    </location>
</feature>
<dbReference type="InterPro" id="IPR027432">
    <property type="entry name" value="dGTP_triphosphohydrolase_C"/>
</dbReference>
<dbReference type="Pfam" id="PF01966">
    <property type="entry name" value="HD"/>
    <property type="match status" value="1"/>
</dbReference>
<dbReference type="SUPFAM" id="SSF109604">
    <property type="entry name" value="HD-domain/PDEase-like"/>
    <property type="match status" value="1"/>
</dbReference>
<dbReference type="SMART" id="SM00471">
    <property type="entry name" value="HDc"/>
    <property type="match status" value="1"/>
</dbReference>
<dbReference type="Pfam" id="PF13286">
    <property type="entry name" value="HD_assoc"/>
    <property type="match status" value="1"/>
</dbReference>
<reference evidence="3 4" key="1">
    <citation type="submission" date="2018-03" db="EMBL/GenBank/DDBJ databases">
        <title>Genomic Encyclopedia of Type Strains, Phase III (KMG-III): the genomes of soil and plant-associated and newly described type strains.</title>
        <authorList>
            <person name="Whitman W."/>
        </authorList>
    </citation>
    <scope>NUCLEOTIDE SEQUENCE [LARGE SCALE GENOMIC DNA]</scope>
    <source>
        <strain evidence="3 4">CGMCC 1.12700</strain>
    </source>
</reference>
<accession>A0A2P8DB02</accession>
<evidence type="ECO:0000259" key="2">
    <source>
        <dbReference type="SMART" id="SM00471"/>
    </source>
</evidence>
<keyword evidence="4" id="KW-1185">Reference proteome</keyword>
<dbReference type="Gene3D" id="1.10.3550.10">
    <property type="entry name" value="eoxyguanosinetriphosphate triphosphohydrolase domain-like"/>
    <property type="match status" value="1"/>
</dbReference>
<name>A0A2P8DB02_9BACT</name>
<dbReference type="NCBIfam" id="TIGR01353">
    <property type="entry name" value="dGTP_triPase"/>
    <property type="match status" value="1"/>
</dbReference>
<evidence type="ECO:0000256" key="1">
    <source>
        <dbReference type="ARBA" id="ARBA00022801"/>
    </source>
</evidence>
<protein>
    <submittedName>
        <fullName evidence="3">dGTPase</fullName>
    </submittedName>
</protein>
<dbReference type="Gene3D" id="1.10.3410.10">
    <property type="entry name" value="putative deoxyguanosinetriphosphate triphosphohydrolase like domain"/>
    <property type="match status" value="1"/>
</dbReference>
<dbReference type="PANTHER" id="PTHR11373">
    <property type="entry name" value="DEOXYNUCLEOSIDE TRIPHOSPHATE TRIPHOSPHOHYDROLASE"/>
    <property type="match status" value="1"/>
</dbReference>
<dbReference type="GO" id="GO:0006203">
    <property type="term" value="P:dGTP catabolic process"/>
    <property type="evidence" value="ECO:0007669"/>
    <property type="project" value="TreeGrafter"/>
</dbReference>
<dbReference type="EMBL" id="PYGD01000001">
    <property type="protein sequence ID" value="PSK94389.1"/>
    <property type="molecule type" value="Genomic_DNA"/>
</dbReference>
<dbReference type="PANTHER" id="PTHR11373:SF32">
    <property type="entry name" value="DEOXYGUANOSINETRIPHOSPHATE TRIPHOSPHOHYDROLASE"/>
    <property type="match status" value="1"/>
</dbReference>
<dbReference type="InterPro" id="IPR006674">
    <property type="entry name" value="HD_domain"/>
</dbReference>
<dbReference type="AlphaFoldDB" id="A0A2P8DB02"/>
<evidence type="ECO:0000313" key="3">
    <source>
        <dbReference type="EMBL" id="PSK94389.1"/>
    </source>
</evidence>
<dbReference type="InterPro" id="IPR006261">
    <property type="entry name" value="dGTPase"/>
</dbReference>
<organism evidence="3 4">
    <name type="scientific">Taibaiella chishuiensis</name>
    <dbReference type="NCBI Taxonomy" id="1434707"/>
    <lineage>
        <taxon>Bacteria</taxon>
        <taxon>Pseudomonadati</taxon>
        <taxon>Bacteroidota</taxon>
        <taxon>Chitinophagia</taxon>
        <taxon>Chitinophagales</taxon>
        <taxon>Chitinophagaceae</taxon>
        <taxon>Taibaiella</taxon>
    </lineage>
</organism>
<dbReference type="GO" id="GO:0008832">
    <property type="term" value="F:dGTPase activity"/>
    <property type="evidence" value="ECO:0007669"/>
    <property type="project" value="TreeGrafter"/>
</dbReference>
<sequence length="466" mass="52750">MQQTMQWATLYSAKRSGDARDKVDNPDRLRTSFLRDYDRIIFSSAFRRLQNKTQVFPLPGPVFVHNRLTHSLEVASVGRSLGREVGVKIADKYKDAGTAFQEFYRYELATVISAACLSHDIGNPPFGHSGEDAIRAYFSDLEGEQLKILEDNLSANQLQDFRKFEGNSNAFRILTHSFNEPISGGYNLTHTTLASIVKYPCTSVEGFNKKTGLISCKKSGFFDSEIATYTAIAENLGLLKKGGYDYVYARHPYVYLTEAADDICYRIIDLEDAHRLGITSLEKIQELFLPFFKEESGYNNYETVTRKLQEINDPNQKVQYIRAIWIGLMVNKLTALFMEHETAILAGNLQESLMDLLPPAYLDLLEAVNQYSYKHVYNYKPVVQIEIAGFHIIGALLKEFNGAVLRPDKAKSGKLLKLISQQFPIKKGAEHLYENLQSVVDYISGMTDLYAIDLYRKITGINVTGL</sequence>